<evidence type="ECO:0000313" key="1">
    <source>
        <dbReference type="EMBL" id="KAL1238806.1"/>
    </source>
</evidence>
<evidence type="ECO:0000313" key="2">
    <source>
        <dbReference type="Proteomes" id="UP001558632"/>
    </source>
</evidence>
<dbReference type="Proteomes" id="UP001558632">
    <property type="component" value="Unassembled WGS sequence"/>
</dbReference>
<comment type="caution">
    <text evidence="1">The sequence shown here is derived from an EMBL/GenBank/DDBJ whole genome shotgun (WGS) entry which is preliminary data.</text>
</comment>
<dbReference type="EMBL" id="JBEUSY010000273">
    <property type="protein sequence ID" value="KAL1238806.1"/>
    <property type="molecule type" value="Genomic_DNA"/>
</dbReference>
<keyword evidence="2" id="KW-1185">Reference proteome</keyword>
<name>A0ABR3KLR6_TRISP</name>
<accession>A0ABR3KLR6</accession>
<protein>
    <submittedName>
        <fullName evidence="1">DASH complex subunit</fullName>
    </submittedName>
</protein>
<organism evidence="1 2">
    <name type="scientific">Trichinella spiralis</name>
    <name type="common">Trichina worm</name>
    <dbReference type="NCBI Taxonomy" id="6334"/>
    <lineage>
        <taxon>Eukaryota</taxon>
        <taxon>Metazoa</taxon>
        <taxon>Ecdysozoa</taxon>
        <taxon>Nematoda</taxon>
        <taxon>Enoplea</taxon>
        <taxon>Dorylaimia</taxon>
        <taxon>Trichinellida</taxon>
        <taxon>Trichinellidae</taxon>
        <taxon>Trichinella</taxon>
    </lineage>
</organism>
<proteinExistence type="predicted"/>
<sequence length="227" mass="26194">MAKVKSKPSEKLIDLVKDSKSQFPTDLCMTFIDAGIPLWKLENKSLRGFLEKYTKQHIPSESSLQKNYIDNNFNNVMDRIRRKVAYNKTWVSIDEMIDPVRRFVANVVIGTLEADQLSKESEVGSAVFYYAVNFTKIQEIIGCFEEEEESTAVKIVREIMQKESILCDLVFIASNIEILVQAITFLEKRPSETLVDKLRVFDKVIDDIYKIPGKVDKDIQRKCDKLI</sequence>
<reference evidence="1 2" key="1">
    <citation type="submission" date="2024-07" db="EMBL/GenBank/DDBJ databases">
        <title>Enhanced genomic and transcriptomic resources for Trichinella pseudospiralis and T. spiralis underpin the discovery of pronounced molecular differences between stages and species.</title>
        <authorList>
            <person name="Pasi K.K."/>
            <person name="La Rosa G."/>
            <person name="Gomez-Morales M.A."/>
            <person name="Tosini F."/>
            <person name="Sumanam S."/>
            <person name="Young N.D."/>
            <person name="Chang B.C."/>
            <person name="Robin G.B."/>
        </authorList>
    </citation>
    <scope>NUCLEOTIDE SEQUENCE [LARGE SCALE GENOMIC DNA]</scope>
    <source>
        <strain evidence="1">ISS534</strain>
    </source>
</reference>
<gene>
    <name evidence="1" type="ORF">TSPI_01579</name>
</gene>